<dbReference type="InterPro" id="IPR013384">
    <property type="entry name" value="Flagell_FlgL"/>
</dbReference>
<protein>
    <submittedName>
        <fullName evidence="2">Flagellar hook-associated protein 3</fullName>
    </submittedName>
</protein>
<dbReference type="InterPro" id="IPR001029">
    <property type="entry name" value="Flagellin_N"/>
</dbReference>
<sequence>MRITNIYMANNILNSIQTNLSKLARSQEQMATSRRLLRLSDDPNVMGQFMSIKGNLSYNDQYDRNIQDGLGYLDMNDTVMGTLGDLLSKAQEYALQGSHGTYNADDKGAISEQIDKMIDQAVDLANSTVGGKYIYAGTKNNRPPFERVGDKIIYNGDFNGIYREVLAGTDYRIDAPGVTSGFEIKAINDTAKSSSALVLTQRQDDKNIVGIIKVKFNNLPDPDNDTVSIEKQLELNGIIENNDLIIDYTFENNVLSVTDGKLEGLKITFPTPPDIEDGAEYTITINNSLGVFGRAEIDNIVYDSTNPRADDNPDRGIFDALFALRDRLRDDDTAGLQKSIAELGDKMDMLLQHRVQAGARYRHFESLQNQLLDQEIILKDNLNKIEGADIAELSIEVSQQALSYNASLAVGATIMNISLLNFLK</sequence>
<evidence type="ECO:0000313" key="3">
    <source>
        <dbReference type="Proteomes" id="UP000013520"/>
    </source>
</evidence>
<dbReference type="OrthoDB" id="9758307at2"/>
<dbReference type="PANTHER" id="PTHR42792">
    <property type="entry name" value="FLAGELLIN"/>
    <property type="match status" value="1"/>
</dbReference>
<dbReference type="GO" id="GO:0005198">
    <property type="term" value="F:structural molecule activity"/>
    <property type="evidence" value="ECO:0007669"/>
    <property type="project" value="InterPro"/>
</dbReference>
<dbReference type="eggNOG" id="COG1344">
    <property type="taxonomic scope" value="Bacteria"/>
</dbReference>
<dbReference type="Gene3D" id="1.20.1330.10">
    <property type="entry name" value="f41 fragment of flagellin, N-terminal domain"/>
    <property type="match status" value="1"/>
</dbReference>
<dbReference type="AlphaFoldDB" id="R4KMD9"/>
<dbReference type="GO" id="GO:0071973">
    <property type="term" value="P:bacterial-type flagellum-dependent cell motility"/>
    <property type="evidence" value="ECO:0007669"/>
    <property type="project" value="InterPro"/>
</dbReference>
<dbReference type="HOGENOM" id="CLU_024437_2_1_9"/>
<keyword evidence="2" id="KW-0969">Cilium</keyword>
<name>R4KMD9_9FIRM</name>
<dbReference type="InterPro" id="IPR001492">
    <property type="entry name" value="Flagellin"/>
</dbReference>
<accession>R4KMD9</accession>
<feature type="domain" description="Flagellin N-terminal" evidence="1">
    <location>
        <begin position="4"/>
        <end position="139"/>
    </location>
</feature>
<proteinExistence type="predicted"/>
<evidence type="ECO:0000313" key="2">
    <source>
        <dbReference type="EMBL" id="AGL01700.1"/>
    </source>
</evidence>
<dbReference type="KEGG" id="dgi:Desgi_2278"/>
<dbReference type="Proteomes" id="UP000013520">
    <property type="component" value="Chromosome"/>
</dbReference>
<keyword evidence="3" id="KW-1185">Reference proteome</keyword>
<dbReference type="STRING" id="767817.Desgi_2278"/>
<dbReference type="Pfam" id="PF00669">
    <property type="entry name" value="Flagellin_N"/>
    <property type="match status" value="1"/>
</dbReference>
<gene>
    <name evidence="2" type="ORF">Desgi_2278</name>
</gene>
<dbReference type="RefSeq" id="WP_006522139.1">
    <property type="nucleotide sequence ID" value="NC_021184.1"/>
</dbReference>
<keyword evidence="2" id="KW-0966">Cell projection</keyword>
<evidence type="ECO:0000259" key="1">
    <source>
        <dbReference type="Pfam" id="PF00669"/>
    </source>
</evidence>
<dbReference type="PANTHER" id="PTHR42792:SF1">
    <property type="entry name" value="FLAGELLAR HOOK-ASSOCIATED PROTEIN 3"/>
    <property type="match status" value="1"/>
</dbReference>
<dbReference type="GO" id="GO:0009424">
    <property type="term" value="C:bacterial-type flagellum hook"/>
    <property type="evidence" value="ECO:0007669"/>
    <property type="project" value="InterPro"/>
</dbReference>
<organism evidence="2 3">
    <name type="scientific">Desulfoscipio gibsoniae DSM 7213</name>
    <dbReference type="NCBI Taxonomy" id="767817"/>
    <lineage>
        <taxon>Bacteria</taxon>
        <taxon>Bacillati</taxon>
        <taxon>Bacillota</taxon>
        <taxon>Clostridia</taxon>
        <taxon>Eubacteriales</taxon>
        <taxon>Desulfallaceae</taxon>
        <taxon>Desulfoscipio</taxon>
    </lineage>
</organism>
<dbReference type="NCBIfam" id="TIGR02550">
    <property type="entry name" value="flagell_flgL"/>
    <property type="match status" value="1"/>
</dbReference>
<dbReference type="SUPFAM" id="SSF64518">
    <property type="entry name" value="Phase 1 flagellin"/>
    <property type="match status" value="1"/>
</dbReference>
<dbReference type="EMBL" id="CP003273">
    <property type="protein sequence ID" value="AGL01700.1"/>
    <property type="molecule type" value="Genomic_DNA"/>
</dbReference>
<keyword evidence="2" id="KW-0282">Flagellum</keyword>
<reference evidence="2 3" key="1">
    <citation type="submission" date="2012-01" db="EMBL/GenBank/DDBJ databases">
        <title>Complete sequence of Desulfotomaculum gibsoniae DSM 7213.</title>
        <authorList>
            <consortium name="US DOE Joint Genome Institute"/>
            <person name="Lucas S."/>
            <person name="Han J."/>
            <person name="Lapidus A."/>
            <person name="Cheng J.-F."/>
            <person name="Goodwin L."/>
            <person name="Pitluck S."/>
            <person name="Peters L."/>
            <person name="Ovchinnikova G."/>
            <person name="Teshima H."/>
            <person name="Detter J.C."/>
            <person name="Han C."/>
            <person name="Tapia R."/>
            <person name="Land M."/>
            <person name="Hauser L."/>
            <person name="Kyrpides N."/>
            <person name="Ivanova N."/>
            <person name="Pagani I."/>
            <person name="Parshina S."/>
            <person name="Plugge C."/>
            <person name="Muyzer G."/>
            <person name="Kuever J."/>
            <person name="Ivanova A."/>
            <person name="Nazina T."/>
            <person name="Klenk H.-P."/>
            <person name="Brambilla E."/>
            <person name="Spring S."/>
            <person name="Stams A.F."/>
            <person name="Woyke T."/>
        </authorList>
    </citation>
    <scope>NUCLEOTIDE SEQUENCE [LARGE SCALE GENOMIC DNA]</scope>
    <source>
        <strain evidence="2 3">DSM 7213</strain>
    </source>
</reference>